<feature type="transmembrane region" description="Helical" evidence="2">
    <location>
        <begin position="7"/>
        <end position="25"/>
    </location>
</feature>
<dbReference type="Pfam" id="PF13511">
    <property type="entry name" value="DUF4124"/>
    <property type="match status" value="1"/>
</dbReference>
<dbReference type="InterPro" id="IPR025392">
    <property type="entry name" value="DUF4124"/>
</dbReference>
<keyword evidence="2" id="KW-1133">Transmembrane helix</keyword>
<accession>A0A3B0Y667</accession>
<evidence type="ECO:0000256" key="1">
    <source>
        <dbReference type="SAM" id="MobiDB-lite"/>
    </source>
</evidence>
<dbReference type="AlphaFoldDB" id="A0A3B0Y667"/>
<evidence type="ECO:0000256" key="2">
    <source>
        <dbReference type="SAM" id="Phobius"/>
    </source>
</evidence>
<name>A0A3B0Y667_9ZZZZ</name>
<sequence>MGFFFKLLLKAGFTIGIMVIGYKFILPAMMGTGGFELPGVVEEATDKLDGIGNSITQEDVTVYQWVDDKGITHYGGTPPTGQGEYEKKTISANTNLMQAQKAPQQEEEKPGKRSRVAKIGSIYSPEGIKDTIDSAKDLQGEANERAAEQEKILNDIMDKTVGKKR</sequence>
<protein>
    <recommendedName>
        <fullName evidence="3">DUF4124 domain-containing protein</fullName>
    </recommendedName>
</protein>
<evidence type="ECO:0000313" key="4">
    <source>
        <dbReference type="EMBL" id="VAW63866.1"/>
    </source>
</evidence>
<proteinExistence type="predicted"/>
<dbReference type="EMBL" id="UOFJ01000122">
    <property type="protein sequence ID" value="VAW63866.1"/>
    <property type="molecule type" value="Genomic_DNA"/>
</dbReference>
<keyword evidence="2" id="KW-0812">Transmembrane</keyword>
<organism evidence="4">
    <name type="scientific">hydrothermal vent metagenome</name>
    <dbReference type="NCBI Taxonomy" id="652676"/>
    <lineage>
        <taxon>unclassified sequences</taxon>
        <taxon>metagenomes</taxon>
        <taxon>ecological metagenomes</taxon>
    </lineage>
</organism>
<gene>
    <name evidence="4" type="ORF">MNBD_GAMMA10-666</name>
</gene>
<feature type="region of interest" description="Disordered" evidence="1">
    <location>
        <begin position="97"/>
        <end position="116"/>
    </location>
</feature>
<keyword evidence="2" id="KW-0472">Membrane</keyword>
<reference evidence="4" key="1">
    <citation type="submission" date="2018-06" db="EMBL/GenBank/DDBJ databases">
        <authorList>
            <person name="Zhirakovskaya E."/>
        </authorList>
    </citation>
    <scope>NUCLEOTIDE SEQUENCE</scope>
</reference>
<feature type="domain" description="DUF4124" evidence="3">
    <location>
        <begin position="61"/>
        <end position="101"/>
    </location>
</feature>
<evidence type="ECO:0000259" key="3">
    <source>
        <dbReference type="Pfam" id="PF13511"/>
    </source>
</evidence>